<gene>
    <name evidence="2" type="ORF">DB891_16775</name>
</gene>
<protein>
    <submittedName>
        <fullName evidence="2">Uncharacterized protein</fullName>
    </submittedName>
</protein>
<organism evidence="2 3">
    <name type="scientific">Flavobacterium laiguense</name>
    <dbReference type="NCBI Taxonomy" id="2169409"/>
    <lineage>
        <taxon>Bacteria</taxon>
        <taxon>Pseudomonadati</taxon>
        <taxon>Bacteroidota</taxon>
        <taxon>Flavobacteriia</taxon>
        <taxon>Flavobacteriales</taxon>
        <taxon>Flavobacteriaceae</taxon>
        <taxon>Flavobacterium</taxon>
    </lineage>
</organism>
<name>A0A2U1JKP1_9FLAO</name>
<dbReference type="OrthoDB" id="1376970at2"/>
<keyword evidence="3" id="KW-1185">Reference proteome</keyword>
<sequence length="76" mass="9289">MFKEIYNNMKKKSLIERFLLIINVLVFLCYFFLGVMVIFWDKFPFDIKMNYRIALGVVLISYSIVRFFRFINSNKE</sequence>
<comment type="caution">
    <text evidence="2">The sequence shown here is derived from an EMBL/GenBank/DDBJ whole genome shotgun (WGS) entry which is preliminary data.</text>
</comment>
<dbReference type="EMBL" id="QCZH01000033">
    <property type="protein sequence ID" value="PWA05720.1"/>
    <property type="molecule type" value="Genomic_DNA"/>
</dbReference>
<evidence type="ECO:0000313" key="3">
    <source>
        <dbReference type="Proteomes" id="UP000245618"/>
    </source>
</evidence>
<keyword evidence="1" id="KW-0472">Membrane</keyword>
<accession>A0A2U1JKP1</accession>
<keyword evidence="1" id="KW-1133">Transmembrane helix</keyword>
<feature type="transmembrane region" description="Helical" evidence="1">
    <location>
        <begin position="52"/>
        <end position="71"/>
    </location>
</feature>
<feature type="transmembrane region" description="Helical" evidence="1">
    <location>
        <begin position="20"/>
        <end position="40"/>
    </location>
</feature>
<reference evidence="2 3" key="1">
    <citation type="submission" date="2018-04" db="EMBL/GenBank/DDBJ databases">
        <title>Flavobacterium sp. nov., isolated from glacier ice.</title>
        <authorList>
            <person name="Liu Q."/>
            <person name="Xin Y.-H."/>
        </authorList>
    </citation>
    <scope>NUCLEOTIDE SEQUENCE [LARGE SCALE GENOMIC DNA]</scope>
    <source>
        <strain evidence="2 3">LB2P30</strain>
    </source>
</reference>
<evidence type="ECO:0000313" key="2">
    <source>
        <dbReference type="EMBL" id="PWA05720.1"/>
    </source>
</evidence>
<dbReference type="AlphaFoldDB" id="A0A2U1JKP1"/>
<proteinExistence type="predicted"/>
<dbReference type="Proteomes" id="UP000245618">
    <property type="component" value="Unassembled WGS sequence"/>
</dbReference>
<keyword evidence="1" id="KW-0812">Transmembrane</keyword>
<evidence type="ECO:0000256" key="1">
    <source>
        <dbReference type="SAM" id="Phobius"/>
    </source>
</evidence>